<dbReference type="AlphaFoldDB" id="A0A1B8AMA7"/>
<dbReference type="EMBL" id="LYXU01000003">
    <property type="protein sequence ID" value="OBS21588.1"/>
    <property type="molecule type" value="Genomic_DNA"/>
</dbReference>
<dbReference type="PANTHER" id="PTHR37534:SF46">
    <property type="entry name" value="ZN(II)2CYS6 TRANSCRIPTION FACTOR (EUROFUNG)"/>
    <property type="match status" value="1"/>
</dbReference>
<keyword evidence="2" id="KW-0539">Nucleus</keyword>
<evidence type="ECO:0000313" key="6">
    <source>
        <dbReference type="Proteomes" id="UP000091967"/>
    </source>
</evidence>
<dbReference type="PROSITE" id="PS50048">
    <property type="entry name" value="ZN2_CY6_FUNGAL_2"/>
    <property type="match status" value="1"/>
</dbReference>
<organism evidence="5 6">
    <name type="scientific">Fusarium poae</name>
    <dbReference type="NCBI Taxonomy" id="36050"/>
    <lineage>
        <taxon>Eukaryota</taxon>
        <taxon>Fungi</taxon>
        <taxon>Dikarya</taxon>
        <taxon>Ascomycota</taxon>
        <taxon>Pezizomycotina</taxon>
        <taxon>Sordariomycetes</taxon>
        <taxon>Hypocreomycetidae</taxon>
        <taxon>Hypocreales</taxon>
        <taxon>Nectriaceae</taxon>
        <taxon>Fusarium</taxon>
    </lineage>
</organism>
<protein>
    <recommendedName>
        <fullName evidence="4">Zn(2)-C6 fungal-type domain-containing protein</fullName>
    </recommendedName>
</protein>
<dbReference type="GO" id="GO:0008270">
    <property type="term" value="F:zinc ion binding"/>
    <property type="evidence" value="ECO:0007669"/>
    <property type="project" value="InterPro"/>
</dbReference>
<dbReference type="GO" id="GO:0005634">
    <property type="term" value="C:nucleus"/>
    <property type="evidence" value="ECO:0007669"/>
    <property type="project" value="UniProtKB-SubCell"/>
</dbReference>
<dbReference type="OMA" id="DPDPRAF"/>
<comment type="caution">
    <text evidence="5">The sequence shown here is derived from an EMBL/GenBank/DDBJ whole genome shotgun (WGS) entry which is preliminary data.</text>
</comment>
<evidence type="ECO:0000259" key="4">
    <source>
        <dbReference type="PROSITE" id="PS50048"/>
    </source>
</evidence>
<dbReference type="SMART" id="SM00066">
    <property type="entry name" value="GAL4"/>
    <property type="match status" value="1"/>
</dbReference>
<evidence type="ECO:0000256" key="1">
    <source>
        <dbReference type="ARBA" id="ARBA00004123"/>
    </source>
</evidence>
<evidence type="ECO:0000256" key="2">
    <source>
        <dbReference type="ARBA" id="ARBA00023242"/>
    </source>
</evidence>
<dbReference type="Pfam" id="PF11951">
    <property type="entry name" value="Fungal_trans_2"/>
    <property type="match status" value="1"/>
</dbReference>
<dbReference type="CDD" id="cd00067">
    <property type="entry name" value="GAL4"/>
    <property type="match status" value="1"/>
</dbReference>
<dbReference type="SUPFAM" id="SSF57701">
    <property type="entry name" value="Zn2/Cys6 DNA-binding domain"/>
    <property type="match status" value="1"/>
</dbReference>
<reference evidence="5 6" key="1">
    <citation type="submission" date="2016-06" db="EMBL/GenBank/DDBJ databases">
        <title>Living apart together: crosstalk between the core and supernumerary genomes in a fungal plant pathogen.</title>
        <authorList>
            <person name="Vanheule A."/>
            <person name="Audenaert K."/>
            <person name="Warris S."/>
            <person name="Van De Geest H."/>
            <person name="Schijlen E."/>
            <person name="Hofte M."/>
            <person name="De Saeger S."/>
            <person name="Haesaert G."/>
            <person name="Waalwijk C."/>
            <person name="Van Der Lee T."/>
        </authorList>
    </citation>
    <scope>NUCLEOTIDE SEQUENCE [LARGE SCALE GENOMIC DNA]</scope>
    <source>
        <strain evidence="5 6">2516</strain>
    </source>
</reference>
<dbReference type="STRING" id="36050.A0A1B8AMA7"/>
<name>A0A1B8AMA7_FUSPO</name>
<comment type="subcellular location">
    <subcellularLocation>
        <location evidence="1">Nucleus</location>
    </subcellularLocation>
</comment>
<keyword evidence="6" id="KW-1185">Reference proteome</keyword>
<accession>A0A1B8AMA7</accession>
<feature type="region of interest" description="Disordered" evidence="3">
    <location>
        <begin position="1"/>
        <end position="24"/>
    </location>
</feature>
<evidence type="ECO:0000256" key="3">
    <source>
        <dbReference type="SAM" id="MobiDB-lite"/>
    </source>
</evidence>
<evidence type="ECO:0000313" key="5">
    <source>
        <dbReference type="EMBL" id="OBS21588.1"/>
    </source>
</evidence>
<dbReference type="PROSITE" id="PS00463">
    <property type="entry name" value="ZN2_CY6_FUNGAL_1"/>
    <property type="match status" value="1"/>
</dbReference>
<proteinExistence type="predicted"/>
<dbReference type="Pfam" id="PF00172">
    <property type="entry name" value="Zn_clus"/>
    <property type="match status" value="1"/>
</dbReference>
<dbReference type="InterPro" id="IPR021858">
    <property type="entry name" value="Fun_TF"/>
</dbReference>
<dbReference type="Gene3D" id="4.10.240.10">
    <property type="entry name" value="Zn(2)-C6 fungal-type DNA-binding domain"/>
    <property type="match status" value="1"/>
</dbReference>
<dbReference type="InterPro" id="IPR036864">
    <property type="entry name" value="Zn2-C6_fun-type_DNA-bd_sf"/>
</dbReference>
<dbReference type="Proteomes" id="UP000091967">
    <property type="component" value="Unassembled WGS sequence"/>
</dbReference>
<gene>
    <name evidence="5" type="ORF">FPOA_07924</name>
</gene>
<dbReference type="InterPro" id="IPR001138">
    <property type="entry name" value="Zn2Cys6_DnaBD"/>
</dbReference>
<sequence length="519" mass="58204">METQQQQLPYRGAPFPSKWRRNHPRSKNGCMACRSKRKKCDEAKPICGGCVRTRQECVWPTPTGDQGDRQLGSHTEGVLESHFSQVNYSACMVRAVSEDTTSSLSIPMAPTYGNLAYLSDDSKPLYQQYLDVTADMLTRGPSECGNPFVNYLLPLASNNELILDCVLAIGGAHLLINNSKARGLEVATRGHYANVLAGLQTLISYEIGQVTPGMVQQTTSTRTSQILLILQLLCIYDHIYGNTRGAIYLHLKASREYIATLTSPCQPYDELAYLRGFLLEMYTYHAMKLALSPRNMLRQENVEIDPSVHSLDILDGYKSRGFLLGFGQALFEMVPQIHQLVEARREEENLGLGESPELRKQYEYLIAKLNAYDPHEEDLNSLRPVEGRTGSIIIYQNALIVYLHSAFCLDMLSDADLAMELDERIVKTMTAFYTLFVGNSPYRRMLLWPGVIMASCAQLEQHIRVFRAGLVGRAERTPGAVKTGARIVNLLWDDPDPRAFGPRGLSYIMTKHDISFGLC</sequence>
<feature type="domain" description="Zn(2)-C6 fungal-type" evidence="4">
    <location>
        <begin position="29"/>
        <end position="59"/>
    </location>
</feature>
<dbReference type="GO" id="GO:0000981">
    <property type="term" value="F:DNA-binding transcription factor activity, RNA polymerase II-specific"/>
    <property type="evidence" value="ECO:0007669"/>
    <property type="project" value="InterPro"/>
</dbReference>
<dbReference type="PANTHER" id="PTHR37534">
    <property type="entry name" value="TRANSCRIPTIONAL ACTIVATOR PROTEIN UGA3"/>
    <property type="match status" value="1"/>
</dbReference>